<dbReference type="Pfam" id="PF13346">
    <property type="entry name" value="ABC2_membrane_5"/>
    <property type="match status" value="1"/>
</dbReference>
<keyword evidence="1" id="KW-0472">Membrane</keyword>
<evidence type="ECO:0000313" key="2">
    <source>
        <dbReference type="EMBL" id="HIY79449.1"/>
    </source>
</evidence>
<feature type="transmembrane region" description="Helical" evidence="1">
    <location>
        <begin position="129"/>
        <end position="153"/>
    </location>
</feature>
<dbReference type="Proteomes" id="UP000824133">
    <property type="component" value="Unassembled WGS sequence"/>
</dbReference>
<evidence type="ECO:0000313" key="3">
    <source>
        <dbReference type="Proteomes" id="UP000824133"/>
    </source>
</evidence>
<name>A0A9D1ZAV4_9ACTN</name>
<feature type="transmembrane region" description="Helical" evidence="1">
    <location>
        <begin position="15"/>
        <end position="34"/>
    </location>
</feature>
<sequence length="241" mass="25333">MKRAFLLEMTIFRDYARQLVGLGLLVSLCIGLGMQTPLAMPATLTCMFFMMSAMGLAAYDQLNHWELFRLTLPLSRRDVVLGRYAAIVTFGLLGMVIGLMAALVATVVVSAVGLPGEIGEAFAFDPGMLGVMAVVTCFTLLIGSVVASVVTPLYFRLGQTRATQILPTVIVLLFVVPVVVLGNSGMLDGGIPGMELVSAALEALDTPAGMVVGCAGMVAASAAILALSAAVSLRLYEKREL</sequence>
<dbReference type="InterPro" id="IPR025699">
    <property type="entry name" value="ABC2_memb-like"/>
</dbReference>
<proteinExistence type="predicted"/>
<feature type="transmembrane region" description="Helical" evidence="1">
    <location>
        <begin position="165"/>
        <end position="187"/>
    </location>
</feature>
<feature type="transmembrane region" description="Helical" evidence="1">
    <location>
        <begin position="80"/>
        <end position="109"/>
    </location>
</feature>
<feature type="transmembrane region" description="Helical" evidence="1">
    <location>
        <begin position="40"/>
        <end position="59"/>
    </location>
</feature>
<dbReference type="AlphaFoldDB" id="A0A9D1ZAV4"/>
<gene>
    <name evidence="2" type="ORF">IAA42_03335</name>
</gene>
<protein>
    <submittedName>
        <fullName evidence="2">ABC-2 transporter permease</fullName>
    </submittedName>
</protein>
<reference evidence="2" key="1">
    <citation type="journal article" date="2021" name="PeerJ">
        <title>Extensive microbial diversity within the chicken gut microbiome revealed by metagenomics and culture.</title>
        <authorList>
            <person name="Gilroy R."/>
            <person name="Ravi A."/>
            <person name="Getino M."/>
            <person name="Pursley I."/>
            <person name="Horton D.L."/>
            <person name="Alikhan N.F."/>
            <person name="Baker D."/>
            <person name="Gharbi K."/>
            <person name="Hall N."/>
            <person name="Watson M."/>
            <person name="Adriaenssens E.M."/>
            <person name="Foster-Nyarko E."/>
            <person name="Jarju S."/>
            <person name="Secka A."/>
            <person name="Antonio M."/>
            <person name="Oren A."/>
            <person name="Chaudhuri R.R."/>
            <person name="La Ragione R."/>
            <person name="Hildebrand F."/>
            <person name="Pallen M.J."/>
        </authorList>
    </citation>
    <scope>NUCLEOTIDE SEQUENCE</scope>
    <source>
        <strain evidence="2">ChiHjej10B9-743</strain>
    </source>
</reference>
<dbReference type="EMBL" id="DXCP01000025">
    <property type="protein sequence ID" value="HIY79449.1"/>
    <property type="molecule type" value="Genomic_DNA"/>
</dbReference>
<reference evidence="2" key="2">
    <citation type="submission" date="2021-04" db="EMBL/GenBank/DDBJ databases">
        <authorList>
            <person name="Gilroy R."/>
        </authorList>
    </citation>
    <scope>NUCLEOTIDE SEQUENCE</scope>
    <source>
        <strain evidence="2">ChiHjej10B9-743</strain>
    </source>
</reference>
<comment type="caution">
    <text evidence="2">The sequence shown here is derived from an EMBL/GenBank/DDBJ whole genome shotgun (WGS) entry which is preliminary data.</text>
</comment>
<evidence type="ECO:0000256" key="1">
    <source>
        <dbReference type="SAM" id="Phobius"/>
    </source>
</evidence>
<keyword evidence="1" id="KW-1133">Transmembrane helix</keyword>
<organism evidence="2 3">
    <name type="scientific">Candidatus Olsenella excrementavium</name>
    <dbReference type="NCBI Taxonomy" id="2838709"/>
    <lineage>
        <taxon>Bacteria</taxon>
        <taxon>Bacillati</taxon>
        <taxon>Actinomycetota</taxon>
        <taxon>Coriobacteriia</taxon>
        <taxon>Coriobacteriales</taxon>
        <taxon>Atopobiaceae</taxon>
        <taxon>Olsenella</taxon>
    </lineage>
</organism>
<feature type="transmembrane region" description="Helical" evidence="1">
    <location>
        <begin position="207"/>
        <end position="236"/>
    </location>
</feature>
<keyword evidence="1" id="KW-0812">Transmembrane</keyword>
<accession>A0A9D1ZAV4</accession>